<dbReference type="InParanoid" id="A0A0C2ZJM0"/>
<dbReference type="Proteomes" id="UP000053989">
    <property type="component" value="Unassembled WGS sequence"/>
</dbReference>
<dbReference type="InterPro" id="IPR021109">
    <property type="entry name" value="Peptidase_aspartic_dom_sf"/>
</dbReference>
<sequence length="175" mass="19134">MLVDSGSTHCFVDLLFANMNNLSCYPIPPIALHLFNESSREDPDLTLPIQFSSGNIAPMIFYVTPLDSDCRIILGHNWLTQYNPLIDWALSSIKIRTPLQQVPVLSSLPNPDAQSLSALRLDPLSVLTPSLTDSPKAPSLWAPPIALINAAAYDHACKLEGSIQFSIQLRPDGAL</sequence>
<accession>A0A0C2ZJM0</accession>
<name>A0A0C2ZJM0_9AGAM</name>
<keyword evidence="2" id="KW-1185">Reference proteome</keyword>
<dbReference type="AlphaFoldDB" id="A0A0C2ZJM0"/>
<reference evidence="1 2" key="1">
    <citation type="submission" date="2014-04" db="EMBL/GenBank/DDBJ databases">
        <authorList>
            <consortium name="DOE Joint Genome Institute"/>
            <person name="Kuo A."/>
            <person name="Kohler A."/>
            <person name="Nagy L.G."/>
            <person name="Floudas D."/>
            <person name="Copeland A."/>
            <person name="Barry K.W."/>
            <person name="Cichocki N."/>
            <person name="Veneault-Fourrey C."/>
            <person name="LaButti K."/>
            <person name="Lindquist E.A."/>
            <person name="Lipzen A."/>
            <person name="Lundell T."/>
            <person name="Morin E."/>
            <person name="Murat C."/>
            <person name="Sun H."/>
            <person name="Tunlid A."/>
            <person name="Henrissat B."/>
            <person name="Grigoriev I.V."/>
            <person name="Hibbett D.S."/>
            <person name="Martin F."/>
            <person name="Nordberg H.P."/>
            <person name="Cantor M.N."/>
            <person name="Hua S.X."/>
        </authorList>
    </citation>
    <scope>NUCLEOTIDE SEQUENCE [LARGE SCALE GENOMIC DNA]</scope>
    <source>
        <strain evidence="1 2">Foug A</strain>
    </source>
</reference>
<evidence type="ECO:0000313" key="1">
    <source>
        <dbReference type="EMBL" id="KIM61788.1"/>
    </source>
</evidence>
<organism evidence="1 2">
    <name type="scientific">Scleroderma citrinum Foug A</name>
    <dbReference type="NCBI Taxonomy" id="1036808"/>
    <lineage>
        <taxon>Eukaryota</taxon>
        <taxon>Fungi</taxon>
        <taxon>Dikarya</taxon>
        <taxon>Basidiomycota</taxon>
        <taxon>Agaricomycotina</taxon>
        <taxon>Agaricomycetes</taxon>
        <taxon>Agaricomycetidae</taxon>
        <taxon>Boletales</taxon>
        <taxon>Sclerodermatineae</taxon>
        <taxon>Sclerodermataceae</taxon>
        <taxon>Scleroderma</taxon>
    </lineage>
</organism>
<dbReference type="OrthoDB" id="2684341at2759"/>
<dbReference type="EMBL" id="KN822048">
    <property type="protein sequence ID" value="KIM61788.1"/>
    <property type="molecule type" value="Genomic_DNA"/>
</dbReference>
<dbReference type="HOGENOM" id="CLU_131876_0_0_1"/>
<dbReference type="CDD" id="cd00303">
    <property type="entry name" value="retropepsin_like"/>
    <property type="match status" value="1"/>
</dbReference>
<dbReference type="Gene3D" id="2.40.70.10">
    <property type="entry name" value="Acid Proteases"/>
    <property type="match status" value="1"/>
</dbReference>
<reference evidence="2" key="2">
    <citation type="submission" date="2015-01" db="EMBL/GenBank/DDBJ databases">
        <title>Evolutionary Origins and Diversification of the Mycorrhizal Mutualists.</title>
        <authorList>
            <consortium name="DOE Joint Genome Institute"/>
            <consortium name="Mycorrhizal Genomics Consortium"/>
            <person name="Kohler A."/>
            <person name="Kuo A."/>
            <person name="Nagy L.G."/>
            <person name="Floudas D."/>
            <person name="Copeland A."/>
            <person name="Barry K.W."/>
            <person name="Cichocki N."/>
            <person name="Veneault-Fourrey C."/>
            <person name="LaButti K."/>
            <person name="Lindquist E.A."/>
            <person name="Lipzen A."/>
            <person name="Lundell T."/>
            <person name="Morin E."/>
            <person name="Murat C."/>
            <person name="Riley R."/>
            <person name="Ohm R."/>
            <person name="Sun H."/>
            <person name="Tunlid A."/>
            <person name="Henrissat B."/>
            <person name="Grigoriev I.V."/>
            <person name="Hibbett D.S."/>
            <person name="Martin F."/>
        </authorList>
    </citation>
    <scope>NUCLEOTIDE SEQUENCE [LARGE SCALE GENOMIC DNA]</scope>
    <source>
        <strain evidence="2">Foug A</strain>
    </source>
</reference>
<evidence type="ECO:0000313" key="2">
    <source>
        <dbReference type="Proteomes" id="UP000053989"/>
    </source>
</evidence>
<evidence type="ECO:0008006" key="3">
    <source>
        <dbReference type="Google" id="ProtNLM"/>
    </source>
</evidence>
<protein>
    <recommendedName>
        <fullName evidence="3">Peptidase A1 domain-containing protein</fullName>
    </recommendedName>
</protein>
<gene>
    <name evidence="1" type="ORF">SCLCIDRAFT_121141</name>
</gene>
<proteinExistence type="predicted"/>